<feature type="transmembrane region" description="Helical" evidence="3">
    <location>
        <begin position="462"/>
        <end position="480"/>
    </location>
</feature>
<feature type="transmembrane region" description="Helical" evidence="3">
    <location>
        <begin position="492"/>
        <end position="511"/>
    </location>
</feature>
<feature type="transmembrane region" description="Helical" evidence="3">
    <location>
        <begin position="227"/>
        <end position="247"/>
    </location>
</feature>
<feature type="transmembrane region" description="Helical" evidence="3">
    <location>
        <begin position="88"/>
        <end position="112"/>
    </location>
</feature>
<evidence type="ECO:0008006" key="6">
    <source>
        <dbReference type="Google" id="ProtNLM"/>
    </source>
</evidence>
<dbReference type="KEGG" id="cgv:CGLAU_05955"/>
<feature type="transmembrane region" description="Helical" evidence="3">
    <location>
        <begin position="318"/>
        <end position="339"/>
    </location>
</feature>
<protein>
    <recommendedName>
        <fullName evidence="6">DUF2339 domain-containing protein</fullName>
    </recommendedName>
</protein>
<feature type="transmembrane region" description="Helical" evidence="3">
    <location>
        <begin position="531"/>
        <end position="551"/>
    </location>
</feature>
<feature type="transmembrane region" description="Helical" evidence="3">
    <location>
        <begin position="285"/>
        <end position="306"/>
    </location>
</feature>
<dbReference type="OrthoDB" id="4410645at2"/>
<reference evidence="4 5" key="1">
    <citation type="submission" date="2016-12" db="EMBL/GenBank/DDBJ databases">
        <authorList>
            <person name="Song W.-J."/>
            <person name="Kurnit D.M."/>
        </authorList>
    </citation>
    <scope>NUCLEOTIDE SEQUENCE [LARGE SCALE GENOMIC DNA]</scope>
    <source>
        <strain evidence="4 5">DSM 30827</strain>
    </source>
</reference>
<organism evidence="4 5">
    <name type="scientific">Corynebacterium glaucum</name>
    <dbReference type="NCBI Taxonomy" id="187491"/>
    <lineage>
        <taxon>Bacteria</taxon>
        <taxon>Bacillati</taxon>
        <taxon>Actinomycetota</taxon>
        <taxon>Actinomycetes</taxon>
        <taxon>Mycobacteriales</taxon>
        <taxon>Corynebacteriaceae</taxon>
        <taxon>Corynebacterium</taxon>
    </lineage>
</organism>
<feature type="transmembrane region" description="Helical" evidence="3">
    <location>
        <begin position="563"/>
        <end position="582"/>
    </location>
</feature>
<feature type="region of interest" description="Disordered" evidence="2">
    <location>
        <begin position="44"/>
        <end position="82"/>
    </location>
</feature>
<evidence type="ECO:0000256" key="2">
    <source>
        <dbReference type="SAM" id="MobiDB-lite"/>
    </source>
</evidence>
<feature type="transmembrane region" description="Helical" evidence="3">
    <location>
        <begin position="180"/>
        <end position="198"/>
    </location>
</feature>
<evidence type="ECO:0000256" key="1">
    <source>
        <dbReference type="SAM" id="Coils"/>
    </source>
</evidence>
<dbReference type="AlphaFoldDB" id="A0A1Q2HWD8"/>
<keyword evidence="3" id="KW-0472">Membrane</keyword>
<proteinExistence type="predicted"/>
<feature type="transmembrane region" description="Helical" evidence="3">
    <location>
        <begin position="430"/>
        <end position="450"/>
    </location>
</feature>
<evidence type="ECO:0000313" key="4">
    <source>
        <dbReference type="EMBL" id="AQQ15158.1"/>
    </source>
</evidence>
<name>A0A1Q2HWD8_9CORY</name>
<feature type="transmembrane region" description="Helical" evidence="3">
    <location>
        <begin position="118"/>
        <end position="141"/>
    </location>
</feature>
<sequence>MAERNPQEEWLVSARRELGDLQRSYSELQSRIDDLRYRIYFTERSLREAAPPPPPEPQPGPRPAQPAPQNMQPVAKPPARPEQRERNILRTVAVLGSLITVIGVSLAVALAYQSGLLGPAGIAVLGYILAVGLTALGYFAFHRQPATAGVTALYATGFITATIVTFYASNPPLEWFADDLVTEFAVEAIFATFAGIAVWHRIPNLLKIMLVVILPYHWAFLGPPLPTGILTLLAPVTAACLTWFFPIARHPRDAATIRALGALNICVYAIGWTLLTYFVDDPFQHLRALLFVFAAAAFVVGEAFYPCQEQQISSWAKVSYWFCGLIAPLVIVDVSMSIFDGWARWFTPACVAILWAVYECAPARRAPHAVVDPLRAVWMIALALSILDMRQTMQFIADQALIRMLSILAAYAVAFVAVSFMLSRRPRNDGIVFTVWVYGTFVASAGLLAASTGANRRFLEHWTYAVQALIVAAVMGLCLLQRNQIKRFNQPLTVAAALALLPLSMMVVVPLTSYTASILAPQNPEAATTGFYAGHALISITWIALAAWILLSHRDFFGENGDLLVGLILAIAATLKLVLFDLSTLGGIPRVLAFIVSGLLLIAVSVLRARSRATTPMPPPTGPVPPPGIGR</sequence>
<dbReference type="EMBL" id="CP019688">
    <property type="protein sequence ID" value="AQQ15158.1"/>
    <property type="molecule type" value="Genomic_DNA"/>
</dbReference>
<dbReference type="RefSeq" id="WP_095659886.1">
    <property type="nucleotide sequence ID" value="NZ_CP019688.1"/>
</dbReference>
<feature type="transmembrane region" description="Helical" evidence="3">
    <location>
        <begin position="205"/>
        <end position="221"/>
    </location>
</feature>
<keyword evidence="1" id="KW-0175">Coiled coil</keyword>
<feature type="transmembrane region" description="Helical" evidence="3">
    <location>
        <begin position="148"/>
        <end position="168"/>
    </location>
</feature>
<keyword evidence="5" id="KW-1185">Reference proteome</keyword>
<feature type="transmembrane region" description="Helical" evidence="3">
    <location>
        <begin position="401"/>
        <end position="423"/>
    </location>
</feature>
<feature type="transmembrane region" description="Helical" evidence="3">
    <location>
        <begin position="588"/>
        <end position="607"/>
    </location>
</feature>
<accession>A0A1Q2HWD8</accession>
<dbReference type="Proteomes" id="UP000217209">
    <property type="component" value="Chromosome"/>
</dbReference>
<gene>
    <name evidence="4" type="ORF">CGLAU_05955</name>
</gene>
<keyword evidence="3" id="KW-0812">Transmembrane</keyword>
<feature type="compositionally biased region" description="Pro residues" evidence="2">
    <location>
        <begin position="50"/>
        <end position="66"/>
    </location>
</feature>
<feature type="transmembrane region" description="Helical" evidence="3">
    <location>
        <begin position="259"/>
        <end position="279"/>
    </location>
</feature>
<evidence type="ECO:0000313" key="5">
    <source>
        <dbReference type="Proteomes" id="UP000217209"/>
    </source>
</evidence>
<evidence type="ECO:0000256" key="3">
    <source>
        <dbReference type="SAM" id="Phobius"/>
    </source>
</evidence>
<feature type="coiled-coil region" evidence="1">
    <location>
        <begin position="11"/>
        <end position="38"/>
    </location>
</feature>
<keyword evidence="3" id="KW-1133">Transmembrane helix</keyword>